<evidence type="ECO:0000256" key="1">
    <source>
        <dbReference type="SAM" id="Phobius"/>
    </source>
</evidence>
<dbReference type="Proteomes" id="UP000807353">
    <property type="component" value="Unassembled WGS sequence"/>
</dbReference>
<proteinExistence type="predicted"/>
<name>A0A9P5YDW8_9AGAR</name>
<dbReference type="AlphaFoldDB" id="A0A9P5YDW8"/>
<keyword evidence="1" id="KW-1133">Transmembrane helix</keyword>
<keyword evidence="3" id="KW-1185">Reference proteome</keyword>
<sequence>MESLPERKDTIYIAYCEGGLPFFFMPLAFLHIGFLVHQLFHVPAFAHTSAHAYCLAHLPHT</sequence>
<accession>A0A9P5YDW8</accession>
<feature type="transmembrane region" description="Helical" evidence="1">
    <location>
        <begin position="12"/>
        <end position="36"/>
    </location>
</feature>
<dbReference type="EMBL" id="MU150236">
    <property type="protein sequence ID" value="KAF9467479.1"/>
    <property type="molecule type" value="Genomic_DNA"/>
</dbReference>
<comment type="caution">
    <text evidence="2">The sequence shown here is derived from an EMBL/GenBank/DDBJ whole genome shotgun (WGS) entry which is preliminary data.</text>
</comment>
<keyword evidence="1" id="KW-0472">Membrane</keyword>
<protein>
    <submittedName>
        <fullName evidence="2">Uncharacterized protein</fullName>
    </submittedName>
</protein>
<keyword evidence="1" id="KW-0812">Transmembrane</keyword>
<evidence type="ECO:0000313" key="3">
    <source>
        <dbReference type="Proteomes" id="UP000807353"/>
    </source>
</evidence>
<evidence type="ECO:0000313" key="2">
    <source>
        <dbReference type="EMBL" id="KAF9467479.1"/>
    </source>
</evidence>
<gene>
    <name evidence="2" type="ORF">BDZ94DRAFT_1305132</name>
</gene>
<organism evidence="2 3">
    <name type="scientific">Collybia nuda</name>
    <dbReference type="NCBI Taxonomy" id="64659"/>
    <lineage>
        <taxon>Eukaryota</taxon>
        <taxon>Fungi</taxon>
        <taxon>Dikarya</taxon>
        <taxon>Basidiomycota</taxon>
        <taxon>Agaricomycotina</taxon>
        <taxon>Agaricomycetes</taxon>
        <taxon>Agaricomycetidae</taxon>
        <taxon>Agaricales</taxon>
        <taxon>Tricholomatineae</taxon>
        <taxon>Clitocybaceae</taxon>
        <taxon>Collybia</taxon>
    </lineage>
</organism>
<reference evidence="2" key="1">
    <citation type="submission" date="2020-11" db="EMBL/GenBank/DDBJ databases">
        <authorList>
            <consortium name="DOE Joint Genome Institute"/>
            <person name="Ahrendt S."/>
            <person name="Riley R."/>
            <person name="Andreopoulos W."/>
            <person name="Labutti K."/>
            <person name="Pangilinan J."/>
            <person name="Ruiz-Duenas F.J."/>
            <person name="Barrasa J.M."/>
            <person name="Sanchez-Garcia M."/>
            <person name="Camarero S."/>
            <person name="Miyauchi S."/>
            <person name="Serrano A."/>
            <person name="Linde D."/>
            <person name="Babiker R."/>
            <person name="Drula E."/>
            <person name="Ayuso-Fernandez I."/>
            <person name="Pacheco R."/>
            <person name="Padilla G."/>
            <person name="Ferreira P."/>
            <person name="Barriuso J."/>
            <person name="Kellner H."/>
            <person name="Castanera R."/>
            <person name="Alfaro M."/>
            <person name="Ramirez L."/>
            <person name="Pisabarro A.G."/>
            <person name="Kuo A."/>
            <person name="Tritt A."/>
            <person name="Lipzen A."/>
            <person name="He G."/>
            <person name="Yan M."/>
            <person name="Ng V."/>
            <person name="Cullen D."/>
            <person name="Martin F."/>
            <person name="Rosso M.-N."/>
            <person name="Henrissat B."/>
            <person name="Hibbett D."/>
            <person name="Martinez A.T."/>
            <person name="Grigoriev I.V."/>
        </authorList>
    </citation>
    <scope>NUCLEOTIDE SEQUENCE</scope>
    <source>
        <strain evidence="2">CBS 247.69</strain>
    </source>
</reference>